<accession>A0A562BDX3</accession>
<protein>
    <submittedName>
        <fullName evidence="1">Uncharacterized protein DUF2750</fullName>
    </submittedName>
</protein>
<evidence type="ECO:0000313" key="1">
    <source>
        <dbReference type="EMBL" id="TWG83364.1"/>
    </source>
</evidence>
<evidence type="ECO:0000313" key="2">
    <source>
        <dbReference type="Proteomes" id="UP000318141"/>
    </source>
</evidence>
<keyword evidence="2" id="KW-1185">Reference proteome</keyword>
<dbReference type="AlphaFoldDB" id="A0A562BDX3"/>
<dbReference type="Pfam" id="PF11042">
    <property type="entry name" value="DUF2750"/>
    <property type="match status" value="1"/>
</dbReference>
<organism evidence="1 2">
    <name type="scientific">Cupriavidus gilardii J11</name>
    <dbReference type="NCBI Taxonomy" id="936133"/>
    <lineage>
        <taxon>Bacteria</taxon>
        <taxon>Pseudomonadati</taxon>
        <taxon>Pseudomonadota</taxon>
        <taxon>Betaproteobacteria</taxon>
        <taxon>Burkholderiales</taxon>
        <taxon>Burkholderiaceae</taxon>
        <taxon>Cupriavidus</taxon>
    </lineage>
</organism>
<dbReference type="Proteomes" id="UP000318141">
    <property type="component" value="Unassembled WGS sequence"/>
</dbReference>
<reference evidence="1 2" key="1">
    <citation type="submission" date="2019-07" db="EMBL/GenBank/DDBJ databases">
        <title>Genome sequencing of lignin-degrading bacterial isolates.</title>
        <authorList>
            <person name="Gladden J."/>
        </authorList>
    </citation>
    <scope>NUCLEOTIDE SEQUENCE [LARGE SCALE GENOMIC DNA]</scope>
    <source>
        <strain evidence="1 2">J11</strain>
    </source>
</reference>
<name>A0A562BDX3_9BURK</name>
<dbReference type="EMBL" id="VLJN01000025">
    <property type="protein sequence ID" value="TWG83364.1"/>
    <property type="molecule type" value="Genomic_DNA"/>
</dbReference>
<proteinExistence type="predicted"/>
<gene>
    <name evidence="1" type="ORF">L602_003100000490</name>
</gene>
<dbReference type="InterPro" id="IPR021284">
    <property type="entry name" value="DUF2750"/>
</dbReference>
<sequence length="73" mass="8144">MVFWSDAAYARRHARTEWAGYMPTSIDLDDFVAGWLFNTHEDGVLAGVNFNADLAGVERDPRELALALADESQ</sequence>
<comment type="caution">
    <text evidence="1">The sequence shown here is derived from an EMBL/GenBank/DDBJ whole genome shotgun (WGS) entry which is preliminary data.</text>
</comment>